<dbReference type="PROSITE" id="PS51519">
    <property type="entry name" value="RWP_RK"/>
    <property type="match status" value="2"/>
</dbReference>
<dbReference type="PANTHER" id="PTHR32002">
    <property type="entry name" value="PROTEIN NLP8"/>
    <property type="match status" value="1"/>
</dbReference>
<reference evidence="8" key="1">
    <citation type="journal article" date="2020" name="Nat. Commun.">
        <title>Genome assembly of wild tea tree DASZ reveals pedigree and selection history of tea varieties.</title>
        <authorList>
            <person name="Zhang W."/>
            <person name="Zhang Y."/>
            <person name="Qiu H."/>
            <person name="Guo Y."/>
            <person name="Wan H."/>
            <person name="Zhang X."/>
            <person name="Scossa F."/>
            <person name="Alseekh S."/>
            <person name="Zhang Q."/>
            <person name="Wang P."/>
            <person name="Xu L."/>
            <person name="Schmidt M.H."/>
            <person name="Jia X."/>
            <person name="Li D."/>
            <person name="Zhu A."/>
            <person name="Guo F."/>
            <person name="Chen W."/>
            <person name="Ni D."/>
            <person name="Usadel B."/>
            <person name="Fernie A.R."/>
            <person name="Wen W."/>
        </authorList>
    </citation>
    <scope>NUCLEOTIDE SEQUENCE [LARGE SCALE GENOMIC DNA]</scope>
    <source>
        <strain evidence="8">cv. G240</strain>
    </source>
</reference>
<dbReference type="InterPro" id="IPR045012">
    <property type="entry name" value="NLP"/>
</dbReference>
<dbReference type="GO" id="GO:0003700">
    <property type="term" value="F:DNA-binding transcription factor activity"/>
    <property type="evidence" value="ECO:0007669"/>
    <property type="project" value="InterPro"/>
</dbReference>
<reference evidence="7 8" key="2">
    <citation type="submission" date="2020-07" db="EMBL/GenBank/DDBJ databases">
        <title>Genome assembly of wild tea tree DASZ reveals pedigree and selection history of tea varieties.</title>
        <authorList>
            <person name="Zhang W."/>
        </authorList>
    </citation>
    <scope>NUCLEOTIDE SEQUENCE [LARGE SCALE GENOMIC DNA]</scope>
    <source>
        <strain evidence="8">cv. G240</strain>
        <tissue evidence="7">Leaf</tissue>
    </source>
</reference>
<keyword evidence="4" id="KW-0539">Nucleus</keyword>
<feature type="domain" description="RWP-RK" evidence="6">
    <location>
        <begin position="319"/>
        <end position="409"/>
    </location>
</feature>
<comment type="caution">
    <text evidence="7">The sequence shown here is derived from an EMBL/GenBank/DDBJ whole genome shotgun (WGS) entry which is preliminary data.</text>
</comment>
<feature type="region of interest" description="Disordered" evidence="5">
    <location>
        <begin position="134"/>
        <end position="167"/>
    </location>
</feature>
<evidence type="ECO:0000259" key="6">
    <source>
        <dbReference type="PROSITE" id="PS51519"/>
    </source>
</evidence>
<evidence type="ECO:0000256" key="1">
    <source>
        <dbReference type="ARBA" id="ARBA00023015"/>
    </source>
</evidence>
<evidence type="ECO:0000313" key="8">
    <source>
        <dbReference type="Proteomes" id="UP000593564"/>
    </source>
</evidence>
<dbReference type="PANTHER" id="PTHR32002:SF35">
    <property type="entry name" value="PROTEIN NLP6"/>
    <property type="match status" value="1"/>
</dbReference>
<dbReference type="InterPro" id="IPR003035">
    <property type="entry name" value="RWP-RK_dom"/>
</dbReference>
<keyword evidence="3" id="KW-0804">Transcription</keyword>
<keyword evidence="1" id="KW-0805">Transcription regulation</keyword>
<dbReference type="GO" id="GO:0003677">
    <property type="term" value="F:DNA binding"/>
    <property type="evidence" value="ECO:0007669"/>
    <property type="project" value="UniProtKB-KW"/>
</dbReference>
<feature type="domain" description="RWP-RK" evidence="6">
    <location>
        <begin position="71"/>
        <end position="160"/>
    </location>
</feature>
<evidence type="ECO:0000256" key="2">
    <source>
        <dbReference type="ARBA" id="ARBA00023125"/>
    </source>
</evidence>
<keyword evidence="8" id="KW-1185">Reference proteome</keyword>
<name>A0A7J7G5Z0_CAMSI</name>
<evidence type="ECO:0000256" key="4">
    <source>
        <dbReference type="ARBA" id="ARBA00023242"/>
    </source>
</evidence>
<protein>
    <recommendedName>
        <fullName evidence="6">RWP-RK domain-containing protein</fullName>
    </recommendedName>
</protein>
<organism evidence="7 8">
    <name type="scientific">Camellia sinensis</name>
    <name type="common">Tea plant</name>
    <name type="synonym">Thea sinensis</name>
    <dbReference type="NCBI Taxonomy" id="4442"/>
    <lineage>
        <taxon>Eukaryota</taxon>
        <taxon>Viridiplantae</taxon>
        <taxon>Streptophyta</taxon>
        <taxon>Embryophyta</taxon>
        <taxon>Tracheophyta</taxon>
        <taxon>Spermatophyta</taxon>
        <taxon>Magnoliopsida</taxon>
        <taxon>eudicotyledons</taxon>
        <taxon>Gunneridae</taxon>
        <taxon>Pentapetalae</taxon>
        <taxon>asterids</taxon>
        <taxon>Ericales</taxon>
        <taxon>Theaceae</taxon>
        <taxon>Camellia</taxon>
    </lineage>
</organism>
<dbReference type="Pfam" id="PF02042">
    <property type="entry name" value="RWP-RK"/>
    <property type="match status" value="2"/>
</dbReference>
<feature type="compositionally biased region" description="Polar residues" evidence="5">
    <location>
        <begin position="140"/>
        <end position="157"/>
    </location>
</feature>
<dbReference type="Proteomes" id="UP000593564">
    <property type="component" value="Unassembled WGS sequence"/>
</dbReference>
<keyword evidence="2" id="KW-0238">DNA-binding</keyword>
<accession>A0A7J7G5Z0</accession>
<evidence type="ECO:0000313" key="7">
    <source>
        <dbReference type="EMBL" id="KAF5935008.1"/>
    </source>
</evidence>
<evidence type="ECO:0000256" key="5">
    <source>
        <dbReference type="SAM" id="MobiDB-lite"/>
    </source>
</evidence>
<sequence length="463" mass="51398">MISNDYKFYVDGETTEEQLGLPRRVFKHQLVESSPNVEHYSNKEYPQHKHALRCQIRAALALPVFEPTDHTCVGVLELVFTTRDAFLIFLEEACAYDAFLASEMSIHDAANSLHVSISTLKRACRKLGIPRWPPRHMNKINKNGGNSVQISPTTGSLPRSEPLKNEGGMMQLDSLDQQSTDATKTGGDVICSQEKGTMKMPYREDKKTGVRIAMPSEHILQTSKESLEGAAEHHGASQSAFKSAGSPMLYRGGQLTCAGRLVTLGHVLIRKQFPQLNCSLLQLLMMQLDSSDQQSMDAINITNVVGAEQSNISVTCSQEKDAIKRSEREHKKTGVKIAIPIEDIRQASEMSLNDAAYRLNVSKSTLKHVCRVYGIEKWTPSMRTKFSCSQPFDEKQIQKLDSDLSSNQAWDIVTLTKPHDTATKDADIVTIMAKKGNNIVIKFRLSSSSGLVITSGIKMKKVT</sequence>
<evidence type="ECO:0000256" key="3">
    <source>
        <dbReference type="ARBA" id="ARBA00023163"/>
    </source>
</evidence>
<dbReference type="EMBL" id="JACBKZ010000013">
    <property type="protein sequence ID" value="KAF5935008.1"/>
    <property type="molecule type" value="Genomic_DNA"/>
</dbReference>
<dbReference type="AlphaFoldDB" id="A0A7J7G5Z0"/>
<gene>
    <name evidence="7" type="ORF">HYC85_026137</name>
</gene>
<proteinExistence type="predicted"/>